<accession>A0A2H5QRR6</accession>
<proteinExistence type="inferred from homology"/>
<dbReference type="GO" id="GO:0005975">
    <property type="term" value="P:carbohydrate metabolic process"/>
    <property type="evidence" value="ECO:0007669"/>
    <property type="project" value="InterPro"/>
</dbReference>
<protein>
    <recommendedName>
        <fullName evidence="12">Pectate lyase superfamily protein domain-containing protein</fullName>
    </recommendedName>
</protein>
<comment type="subcellular location">
    <subcellularLocation>
        <location evidence="1">Secreted</location>
        <location evidence="1">Cell wall</location>
    </subcellularLocation>
</comment>
<dbReference type="GO" id="GO:0071555">
    <property type="term" value="P:cell wall organization"/>
    <property type="evidence" value="ECO:0007669"/>
    <property type="project" value="UniProtKB-KW"/>
</dbReference>
<dbReference type="SUPFAM" id="SSF51126">
    <property type="entry name" value="Pectin lyase-like"/>
    <property type="match status" value="2"/>
</dbReference>
<feature type="chain" id="PRO_5014174566" description="Pectate lyase superfamily protein domain-containing protein" evidence="9">
    <location>
        <begin position="26"/>
        <end position="430"/>
    </location>
</feature>
<organism evidence="10 11">
    <name type="scientific">Citrus unshiu</name>
    <name type="common">Satsuma mandarin</name>
    <name type="synonym">Citrus nobilis var. unshiu</name>
    <dbReference type="NCBI Taxonomy" id="55188"/>
    <lineage>
        <taxon>Eukaryota</taxon>
        <taxon>Viridiplantae</taxon>
        <taxon>Streptophyta</taxon>
        <taxon>Embryophyta</taxon>
        <taxon>Tracheophyta</taxon>
        <taxon>Spermatophyta</taxon>
        <taxon>Magnoliopsida</taxon>
        <taxon>eudicotyledons</taxon>
        <taxon>Gunneridae</taxon>
        <taxon>Pentapetalae</taxon>
        <taxon>rosids</taxon>
        <taxon>malvids</taxon>
        <taxon>Sapindales</taxon>
        <taxon>Rutaceae</taxon>
        <taxon>Aurantioideae</taxon>
        <taxon>Citrus</taxon>
    </lineage>
</organism>
<evidence type="ECO:0000256" key="5">
    <source>
        <dbReference type="ARBA" id="ARBA00022801"/>
    </source>
</evidence>
<evidence type="ECO:0000256" key="3">
    <source>
        <dbReference type="ARBA" id="ARBA00022512"/>
    </source>
</evidence>
<keyword evidence="5 8" id="KW-0378">Hydrolase</keyword>
<dbReference type="PANTHER" id="PTHR31375">
    <property type="match status" value="1"/>
</dbReference>
<dbReference type="InterPro" id="IPR000743">
    <property type="entry name" value="Glyco_hydro_28"/>
</dbReference>
<comment type="similarity">
    <text evidence="2 8">Belongs to the glycosyl hydrolase 28 family.</text>
</comment>
<sequence length="430" mass="46123">MAKSMSLHILLVLIFLILFFSSSLAIPVVTYNVISLGAKSDGRSGSTKAFLAAWAKACGSTAASTIYVPPGRYLLHNVVFQGQCRNNDITIHAGNWILFEHVNGVYIYGGILDGQGAGLWPCKRSGNNNCPSGATTLGFSNSNNILINGLTSQNSQMFHVVINGCHNVKVQGVRVSASGNSPNTDGIHVQLSSDVTILNARIGTGDDCSWGRPSTGFARNILFQHALMKNVDNPIVIDQNYCPDNKNCPGKSSGVKISDVTYQDIHEASATEIAVKFDCSPKGHPSAYGAGSFSWLLLVNELHILQANSHIGSLGKDLSEAGGQNVAVKTVTFMGTQNGLRIKSWGRPSSGFARNILFQHAVMKNVQNPIFIDQNYCPNNEGCPGKVSGVSDVTYQDIHVPSATEVAVNFDCSSKNPCSRIKLEDARQAY</sequence>
<keyword evidence="9" id="KW-0732">Signal</keyword>
<dbReference type="Pfam" id="PF00295">
    <property type="entry name" value="Glyco_hydro_28"/>
    <property type="match status" value="3"/>
</dbReference>
<feature type="non-terminal residue" evidence="10">
    <location>
        <position position="430"/>
    </location>
</feature>
<keyword evidence="11" id="KW-1185">Reference proteome</keyword>
<evidence type="ECO:0000256" key="4">
    <source>
        <dbReference type="ARBA" id="ARBA00022525"/>
    </source>
</evidence>
<comment type="caution">
    <text evidence="10">The sequence shown here is derived from an EMBL/GenBank/DDBJ whole genome shotgun (WGS) entry which is preliminary data.</text>
</comment>
<evidence type="ECO:0008006" key="12">
    <source>
        <dbReference type="Google" id="ProtNLM"/>
    </source>
</evidence>
<reference evidence="10 11" key="1">
    <citation type="journal article" date="2017" name="Front. Genet.">
        <title>Draft sequencing of the heterozygous diploid genome of Satsuma (Citrus unshiu Marc.) using a hybrid assembly approach.</title>
        <authorList>
            <person name="Shimizu T."/>
            <person name="Tanizawa Y."/>
            <person name="Mochizuki T."/>
            <person name="Nagasaki H."/>
            <person name="Yoshioka T."/>
            <person name="Toyoda A."/>
            <person name="Fujiyama A."/>
            <person name="Kaminuma E."/>
            <person name="Nakamura Y."/>
        </authorList>
    </citation>
    <scope>NUCLEOTIDE SEQUENCE [LARGE SCALE GENOMIC DNA]</scope>
    <source>
        <strain evidence="11">cv. Miyagawa wase</strain>
    </source>
</reference>
<keyword evidence="3" id="KW-0134">Cell wall</keyword>
<dbReference type="GO" id="GO:0004650">
    <property type="term" value="F:polygalacturonase activity"/>
    <property type="evidence" value="ECO:0007669"/>
    <property type="project" value="InterPro"/>
</dbReference>
<keyword evidence="6 8" id="KW-0326">Glycosidase</keyword>
<evidence type="ECO:0000256" key="9">
    <source>
        <dbReference type="SAM" id="SignalP"/>
    </source>
</evidence>
<dbReference type="Gene3D" id="2.160.20.10">
    <property type="entry name" value="Single-stranded right-handed beta-helix, Pectin lyase-like"/>
    <property type="match status" value="3"/>
</dbReference>
<gene>
    <name evidence="10" type="ORF">CUMW_255180</name>
</gene>
<dbReference type="EMBL" id="BDQV01000678">
    <property type="protein sequence ID" value="GAY67263.1"/>
    <property type="molecule type" value="Genomic_DNA"/>
</dbReference>
<dbReference type="Proteomes" id="UP000236630">
    <property type="component" value="Unassembled WGS sequence"/>
</dbReference>
<evidence type="ECO:0000313" key="10">
    <source>
        <dbReference type="EMBL" id="GAY67263.1"/>
    </source>
</evidence>
<evidence type="ECO:0000256" key="8">
    <source>
        <dbReference type="RuleBase" id="RU361169"/>
    </source>
</evidence>
<evidence type="ECO:0000256" key="6">
    <source>
        <dbReference type="ARBA" id="ARBA00023295"/>
    </source>
</evidence>
<dbReference type="AlphaFoldDB" id="A0A2H5QRR6"/>
<keyword evidence="4" id="KW-0964">Secreted</keyword>
<dbReference type="InterPro" id="IPR012334">
    <property type="entry name" value="Pectin_lyas_fold"/>
</dbReference>
<name>A0A2H5QRR6_CITUN</name>
<evidence type="ECO:0000256" key="7">
    <source>
        <dbReference type="ARBA" id="ARBA00023316"/>
    </source>
</evidence>
<evidence type="ECO:0000256" key="1">
    <source>
        <dbReference type="ARBA" id="ARBA00004191"/>
    </source>
</evidence>
<dbReference type="InterPro" id="IPR011050">
    <property type="entry name" value="Pectin_lyase_fold/virulence"/>
</dbReference>
<feature type="signal peptide" evidence="9">
    <location>
        <begin position="1"/>
        <end position="25"/>
    </location>
</feature>
<keyword evidence="7" id="KW-0961">Cell wall biogenesis/degradation</keyword>
<evidence type="ECO:0000313" key="11">
    <source>
        <dbReference type="Proteomes" id="UP000236630"/>
    </source>
</evidence>
<evidence type="ECO:0000256" key="2">
    <source>
        <dbReference type="ARBA" id="ARBA00008834"/>
    </source>
</evidence>